<feature type="compositionally biased region" description="Polar residues" evidence="1">
    <location>
        <begin position="59"/>
        <end position="69"/>
    </location>
</feature>
<feature type="region of interest" description="Disordered" evidence="1">
    <location>
        <begin position="51"/>
        <end position="139"/>
    </location>
</feature>
<evidence type="ECO:0000313" key="2">
    <source>
        <dbReference type="EMBL" id="GFS15974.1"/>
    </source>
</evidence>
<evidence type="ECO:0000313" key="3">
    <source>
        <dbReference type="Proteomes" id="UP000762676"/>
    </source>
</evidence>
<feature type="compositionally biased region" description="Low complexity" evidence="1">
    <location>
        <begin position="480"/>
        <end position="494"/>
    </location>
</feature>
<feature type="compositionally biased region" description="Polar residues" evidence="1">
    <location>
        <begin position="84"/>
        <end position="98"/>
    </location>
</feature>
<keyword evidence="3" id="KW-1185">Reference proteome</keyword>
<protein>
    <submittedName>
        <fullName evidence="2">Tudor domain-containing protein</fullName>
    </submittedName>
</protein>
<evidence type="ECO:0000256" key="1">
    <source>
        <dbReference type="SAM" id="MobiDB-lite"/>
    </source>
</evidence>
<dbReference type="AlphaFoldDB" id="A0AAV4IZM0"/>
<dbReference type="EMBL" id="BMAT01006598">
    <property type="protein sequence ID" value="GFS15974.1"/>
    <property type="molecule type" value="Genomic_DNA"/>
</dbReference>
<feature type="region of interest" description="Disordered" evidence="1">
    <location>
        <begin position="480"/>
        <end position="500"/>
    </location>
</feature>
<proteinExistence type="predicted"/>
<gene>
    <name evidence="2" type="ORF">ElyMa_003201800</name>
</gene>
<feature type="region of interest" description="Disordered" evidence="1">
    <location>
        <begin position="1"/>
        <end position="30"/>
    </location>
</feature>
<accession>A0AAV4IZM0</accession>
<dbReference type="Proteomes" id="UP000762676">
    <property type="component" value="Unassembled WGS sequence"/>
</dbReference>
<sequence>MGGQFSHQRYGLQQNQSQMMSPANTPQGTLQFMNSSLSVQAMAQNFMAQFDTPRPRSDLGSQERITPNAMNPHRSLLGPVPSFSAGQQQAQQNSTPSTPVMAMKLPPSGAMAPPPQPVASEWPQQRPKTGPPPGTKITDSVPDIIVRPIFLPPNTRLTSEQVNSEIESCRELLADAGEHVSMERVHDFVLQKFQVQFFGRLNLRERHFDNLPAARELSMLLGKVNSYIQNFVRSRSMCTLYELGECCREFHPEKKSFDHLRLGPLQKMPLVYDLFKFPHDEYIPEITTIDLMEHLNHYLTKYQKWTTRTEVTDFMKYLCEEAFKVESAFSLGVRMRSLPLAIQTMKKAQRDSATTRRYMMENLKEVLNQDVSEAFAKFRASLLQTSEEGKHELRLHYMNLTPEVAVKELFTKFELLSHIFSTDPSMQRKVDRLHKTFQAFVSVVLEVPIPRMLYHLSVCLSNLEVHESATEFMVQEREQQQQQEQARQAAQQQRHQNKKTIPTRAKLVEKMLSYLNKCLDSGQMQLSYLQTIEAYLLKDFQFETFSEMGYGRFLELLLKEPKLTSLLEECGGTMLGSSSKGHHSESLYKPGLPEVQELLCQANHAGKHGVTATSDFMALEVEPGRLLKICTFSGPEQFESALLAEDPRLAAGHLVSLIVTNKGVEGAPLALLANHVKNTLLTLHARSSAFSTPGGPPSFESQKTIDLAVQFVVQMLVAIPLRICVAVAEQFYYFLTNFFNGKGRTYSAVKGLRMNPRLEIEQSCGALANCHNALKISGSTGAIFAIPLFCFFLSLPEESLASPLPTSSTAHKISGIIINISGVDIIINTSGNIIIIISHANREEEDKIYHWQCKVAECKIAEIVECGIWLKWITLKTRPITVSKAAIFGGKCIYKGNNKDISVAHKKSEAHKENVLRGVGIIKSL</sequence>
<name>A0AAV4IZM0_9GAST</name>
<organism evidence="2 3">
    <name type="scientific">Elysia marginata</name>
    <dbReference type="NCBI Taxonomy" id="1093978"/>
    <lineage>
        <taxon>Eukaryota</taxon>
        <taxon>Metazoa</taxon>
        <taxon>Spiralia</taxon>
        <taxon>Lophotrochozoa</taxon>
        <taxon>Mollusca</taxon>
        <taxon>Gastropoda</taxon>
        <taxon>Heterobranchia</taxon>
        <taxon>Euthyneura</taxon>
        <taxon>Panpulmonata</taxon>
        <taxon>Sacoglossa</taxon>
        <taxon>Placobranchoidea</taxon>
        <taxon>Plakobranchidae</taxon>
        <taxon>Elysia</taxon>
    </lineage>
</organism>
<comment type="caution">
    <text evidence="2">The sequence shown here is derived from an EMBL/GenBank/DDBJ whole genome shotgun (WGS) entry which is preliminary data.</text>
</comment>
<reference evidence="2 3" key="1">
    <citation type="journal article" date="2021" name="Elife">
        <title>Chloroplast acquisition without the gene transfer in kleptoplastic sea slugs, Plakobranchus ocellatus.</title>
        <authorList>
            <person name="Maeda T."/>
            <person name="Takahashi S."/>
            <person name="Yoshida T."/>
            <person name="Shimamura S."/>
            <person name="Takaki Y."/>
            <person name="Nagai Y."/>
            <person name="Toyoda A."/>
            <person name="Suzuki Y."/>
            <person name="Arimoto A."/>
            <person name="Ishii H."/>
            <person name="Satoh N."/>
            <person name="Nishiyama T."/>
            <person name="Hasebe M."/>
            <person name="Maruyama T."/>
            <person name="Minagawa J."/>
            <person name="Obokata J."/>
            <person name="Shigenobu S."/>
        </authorList>
    </citation>
    <scope>NUCLEOTIDE SEQUENCE [LARGE SCALE GENOMIC DNA]</scope>
</reference>